<dbReference type="RefSeq" id="WP_150945089.1">
    <property type="nucleotide sequence ID" value="NZ_VZRB01000003.1"/>
</dbReference>
<feature type="compositionally biased region" description="Basic and acidic residues" evidence="2">
    <location>
        <begin position="441"/>
        <end position="458"/>
    </location>
</feature>
<reference evidence="4 5" key="1">
    <citation type="submission" date="2019-09" db="EMBL/GenBank/DDBJ databases">
        <title>Screening of Novel Bioactive Compounds from Soil-Associated.</title>
        <authorList>
            <person name="Zhao S."/>
        </authorList>
    </citation>
    <scope>NUCLEOTIDE SEQUENCE [LARGE SCALE GENOMIC DNA]</scope>
    <source>
        <strain evidence="4 5">HIT-DPA4</strain>
    </source>
</reference>
<dbReference type="EMBL" id="VZRB01000003">
    <property type="protein sequence ID" value="KAB1149231.1"/>
    <property type="molecule type" value="Genomic_DNA"/>
</dbReference>
<evidence type="ECO:0000256" key="3">
    <source>
        <dbReference type="SAM" id="Phobius"/>
    </source>
</evidence>
<feature type="region of interest" description="Disordered" evidence="2">
    <location>
        <begin position="1121"/>
        <end position="1147"/>
    </location>
</feature>
<evidence type="ECO:0000313" key="5">
    <source>
        <dbReference type="Proteomes" id="UP000442707"/>
    </source>
</evidence>
<dbReference type="Gene3D" id="3.90.1720.10">
    <property type="entry name" value="endopeptidase domain like (from Nostoc punctiforme)"/>
    <property type="match status" value="1"/>
</dbReference>
<keyword evidence="3" id="KW-1133">Transmembrane helix</keyword>
<feature type="region of interest" description="Disordered" evidence="2">
    <location>
        <begin position="423"/>
        <end position="458"/>
    </location>
</feature>
<feature type="transmembrane region" description="Helical" evidence="3">
    <location>
        <begin position="184"/>
        <end position="205"/>
    </location>
</feature>
<feature type="transmembrane region" description="Helical" evidence="3">
    <location>
        <begin position="749"/>
        <end position="769"/>
    </location>
</feature>
<proteinExistence type="predicted"/>
<comment type="caution">
    <text evidence="4">The sequence shown here is derived from an EMBL/GenBank/DDBJ whole genome shotgun (WGS) entry which is preliminary data.</text>
</comment>
<keyword evidence="5" id="KW-1185">Reference proteome</keyword>
<protein>
    <submittedName>
        <fullName evidence="4">Uncharacterized protein</fullName>
    </submittedName>
</protein>
<evidence type="ECO:0000256" key="2">
    <source>
        <dbReference type="SAM" id="MobiDB-lite"/>
    </source>
</evidence>
<name>A0A6H9V877_9ACTN</name>
<gene>
    <name evidence="4" type="ORF">F7R91_05590</name>
</gene>
<dbReference type="Gene3D" id="1.20.120.20">
    <property type="entry name" value="Apolipoprotein"/>
    <property type="match status" value="1"/>
</dbReference>
<sequence>MAGSFRIAEGFVEVTADESGYDRAMQRLRAKKNKVGITLELDDSAALAKLRQFADQHARTVLKAVIDADLSASAARRVSQQLDRLTADRVVNIRATVDTRVAAEELRNLTQRRRVRLGVDVDTRVAADELANLTRRRQVRVVADVDTAAAAARLAALTRTRTVNVRVDGAGAGAASVGLLSTRLAGLAAMALSALPTVASLASSIAQMGPAAAVAVPALGSLVTMGATLAVGLHGIGNAFQAAFSSGTKGAASTAAAGRALEAAHLNVARAARALKEAEADAARQIVDAQKRVKDAVEDVRDAEVQAAADRKAALQRVADAERALAEAQKDARKAQEDLTEARKKAAEELEDLNNRLADAELDQRQAVLDLRDAEENLAAVKAKGSAATAEELEQAQLGYDRANQRLKEQQTETARLREETAAANEAGVQGSETVQAAQDKVADSQRNVSDRTRDVRDAQAEAAKVAKDGAESVRDAQERLAEAQQGVADAQVAAARQVRAAQESLADAQRSVNTAQAQGAAQTDKFAEAMAKLSPNAREFVNSIRRLGPAFSDLRMEVQDRLFRGLGDSVSRMASAALPALRSGLGGMADVLNGMARNLMDTFTRLADQGLLKRMFDGFTNGMKPLEKIPGQLGQAFVQLSIAAAPAFERITKAMAGSADRISQKLTDAFESGRLQEAIDHGIDMAKRFGRLLADAFGTLKNIFGAASAGGADALTTLGDAFKELRRVTGLPEMQDSLRRIFRAFHEIASLVTSVVGAALAGLLPILAPFADAIASIAENVKGPLTSFFQFVGEHSTIFGALATAVLSIAAGMKLWALGTAAVATAQAILSTVMAASPFTWIALAVIGLAGAFAYAWHESETFRDIVTGVWDAVKTAFSATLDWIKEYIVEPFQWLYDKLVGHSIIPDLVRGIIGWFTSLWTKTKEIFTGLKSWLVDTWKNLWGSIRARWDSFWSGLKSAVSGAWKWVRDSVSGLRTAISGTWNGLWNGARDKISSIFTTIRSKISDFKAAMKLAFSTLRDSLGTIWNGVKSKIASPVKFVVGTVYNNGIRRMWNSIAGKISSSITLPTISLGFSTGGVVPGQRSNRDSVPAMLAPGERVLSNTEVDRLGGYRAIDAMLGKDRPTGTGGNPTSTQERKRRQPVPGFADGGIIGTVTDAIGGTVGSIASWAKDVVVGGLKSAARKALSALVRPLINRIPQSGIGNLMRGLANKAVDGMLGWFGNEDKKAVGGPAVQRGLSWAKTQNGKPYQWGGNGNPSWDCSGLVSAIESVIRGESPHRRWATGAFSGTSGPSGWVRNLNSPYMIGITNAGVGHTAGTIGGVNVESRGGDGVIIGRGARGYNDSLFTSRWGYAPATKYDAGGLLAKGATLAINKTREPERILTPAQNALFEELVRGGRGGAVTIERLEVNIDGTLDLTNRQALQRLANSMPGYMNEALRKWNKERAR</sequence>
<evidence type="ECO:0000256" key="1">
    <source>
        <dbReference type="SAM" id="Coils"/>
    </source>
</evidence>
<feature type="transmembrane region" description="Helical" evidence="3">
    <location>
        <begin position="840"/>
        <end position="858"/>
    </location>
</feature>
<dbReference type="SUPFAM" id="SSF54001">
    <property type="entry name" value="Cysteine proteinases"/>
    <property type="match status" value="1"/>
</dbReference>
<feature type="coiled-coil region" evidence="1">
    <location>
        <begin position="474"/>
        <end position="519"/>
    </location>
</feature>
<accession>A0A6H9V877</accession>
<keyword evidence="1" id="KW-0175">Coiled coil</keyword>
<feature type="transmembrane region" description="Helical" evidence="3">
    <location>
        <begin position="211"/>
        <end position="233"/>
    </location>
</feature>
<evidence type="ECO:0000313" key="4">
    <source>
        <dbReference type="EMBL" id="KAB1149231.1"/>
    </source>
</evidence>
<dbReference type="Proteomes" id="UP000442707">
    <property type="component" value="Unassembled WGS sequence"/>
</dbReference>
<keyword evidence="3" id="KW-0472">Membrane</keyword>
<keyword evidence="3" id="KW-0812">Transmembrane</keyword>
<dbReference type="InterPro" id="IPR038765">
    <property type="entry name" value="Papain-like_cys_pep_sf"/>
</dbReference>
<organism evidence="4 5">
    <name type="scientific">Streptomyces luteolifulvus</name>
    <dbReference type="NCBI Taxonomy" id="2615112"/>
    <lineage>
        <taxon>Bacteria</taxon>
        <taxon>Bacillati</taxon>
        <taxon>Actinomycetota</taxon>
        <taxon>Actinomycetes</taxon>
        <taxon>Kitasatosporales</taxon>
        <taxon>Streptomycetaceae</taxon>
        <taxon>Streptomyces</taxon>
    </lineage>
</organism>